<accession>A0A7J7NLN0</accession>
<reference evidence="2 3" key="1">
    <citation type="journal article" date="2020" name="IScience">
        <title>Genome Sequencing of the Endangered Kingdonia uniflora (Circaeasteraceae, Ranunculales) Reveals Potential Mechanisms of Evolutionary Specialization.</title>
        <authorList>
            <person name="Sun Y."/>
            <person name="Deng T."/>
            <person name="Zhang A."/>
            <person name="Moore M.J."/>
            <person name="Landis J.B."/>
            <person name="Lin N."/>
            <person name="Zhang H."/>
            <person name="Zhang X."/>
            <person name="Huang J."/>
            <person name="Zhang X."/>
            <person name="Sun H."/>
            <person name="Wang H."/>
        </authorList>
    </citation>
    <scope>NUCLEOTIDE SEQUENCE [LARGE SCALE GENOMIC DNA]</scope>
    <source>
        <strain evidence="2">TB1705</strain>
        <tissue evidence="2">Leaf</tissue>
    </source>
</reference>
<feature type="compositionally biased region" description="Acidic residues" evidence="1">
    <location>
        <begin position="177"/>
        <end position="186"/>
    </location>
</feature>
<sequence>MDLWSMEVSSKVRSINQPQKHTFARLFENNKQFVYLSLLPTPGLRGDIPVINIPESGFMRGLGMEYWEEDTLLTMSKTVVPSKILAEREGFEFFQDVMFGKTPRIFSHCKIIGHIISDCIDMQKEILKEEKGAAKENEVEKKQKKKRNRKKKQNGEGNKGNNDDAVMKSWADRAELDESGDNEVGAETETGANGSEESSEESVHIGNEDCDQVLETQIVLPEVENEVAGNENTCSTLRGMVNKITHDLLCIIKPKVSPNISKLKSLVLDTMNLDVICHDNGIKLPNIWIFWGKIIVESPQHITILFYGNIITFVHAHYSYFRGRELWNELKVIGSTNLPWLMVNDFNMVLRHREKKGGRGINLKAAAEFQEMVDINKLMECNFVGSKYTWINEQMGQDRILYMLDRMLVNKAWADKFSNWRYKVLARTSSDHSPLMGWNIGIPKPRNSPFRYCKMWSSHPNFSNFVKFNWEARLDGDPLFRLAKKPKRLKIGLKEWNTQILVNTERSIQVIYNRILELQTLLEDDVSNDQIEAEMASLKAMRDWLQAYQNAAEQYFSVEKSKLFLGGMKPNKVARVKDLFQFFEGSLPEKYLGFPLMRGRVKKDTVMALVDKIKRRASSWAENLLSLQGRTVLINSVLNSLSIYNMGIYKWPASIIREGEKAIRNFL</sequence>
<feature type="region of interest" description="Disordered" evidence="1">
    <location>
        <begin position="133"/>
        <end position="205"/>
    </location>
</feature>
<feature type="compositionally biased region" description="Basic and acidic residues" evidence="1">
    <location>
        <begin position="161"/>
        <end position="176"/>
    </location>
</feature>
<dbReference type="PANTHER" id="PTHR33710">
    <property type="entry name" value="BNAC02G09200D PROTEIN"/>
    <property type="match status" value="1"/>
</dbReference>
<keyword evidence="3" id="KW-1185">Reference proteome</keyword>
<evidence type="ECO:0000256" key="1">
    <source>
        <dbReference type="SAM" id="MobiDB-lite"/>
    </source>
</evidence>
<protein>
    <submittedName>
        <fullName evidence="2">Uncharacterized protein</fullName>
    </submittedName>
</protein>
<dbReference type="PANTHER" id="PTHR33710:SF71">
    <property type="entry name" value="ENDONUCLEASE_EXONUCLEASE_PHOSPHATASE DOMAIN-CONTAINING PROTEIN"/>
    <property type="match status" value="1"/>
</dbReference>
<name>A0A7J7NLN0_9MAGN</name>
<dbReference type="EMBL" id="JACGCM010000704">
    <property type="protein sequence ID" value="KAF6168036.1"/>
    <property type="molecule type" value="Genomic_DNA"/>
</dbReference>
<gene>
    <name evidence="2" type="ORF">GIB67_011421</name>
</gene>
<dbReference type="AlphaFoldDB" id="A0A7J7NLN0"/>
<evidence type="ECO:0000313" key="3">
    <source>
        <dbReference type="Proteomes" id="UP000541444"/>
    </source>
</evidence>
<evidence type="ECO:0000313" key="2">
    <source>
        <dbReference type="EMBL" id="KAF6168036.1"/>
    </source>
</evidence>
<organism evidence="2 3">
    <name type="scientific">Kingdonia uniflora</name>
    <dbReference type="NCBI Taxonomy" id="39325"/>
    <lineage>
        <taxon>Eukaryota</taxon>
        <taxon>Viridiplantae</taxon>
        <taxon>Streptophyta</taxon>
        <taxon>Embryophyta</taxon>
        <taxon>Tracheophyta</taxon>
        <taxon>Spermatophyta</taxon>
        <taxon>Magnoliopsida</taxon>
        <taxon>Ranunculales</taxon>
        <taxon>Circaeasteraceae</taxon>
        <taxon>Kingdonia</taxon>
    </lineage>
</organism>
<feature type="compositionally biased region" description="Basic residues" evidence="1">
    <location>
        <begin position="142"/>
        <end position="152"/>
    </location>
</feature>
<dbReference type="InterPro" id="IPR036691">
    <property type="entry name" value="Endo/exonu/phosph_ase_sf"/>
</dbReference>
<dbReference type="Gene3D" id="3.60.10.10">
    <property type="entry name" value="Endonuclease/exonuclease/phosphatase"/>
    <property type="match status" value="1"/>
</dbReference>
<comment type="caution">
    <text evidence="2">The sequence shown here is derived from an EMBL/GenBank/DDBJ whole genome shotgun (WGS) entry which is preliminary data.</text>
</comment>
<dbReference type="Proteomes" id="UP000541444">
    <property type="component" value="Unassembled WGS sequence"/>
</dbReference>
<dbReference type="OrthoDB" id="691633at2759"/>
<dbReference type="SUPFAM" id="SSF56219">
    <property type="entry name" value="DNase I-like"/>
    <property type="match status" value="1"/>
</dbReference>
<proteinExistence type="predicted"/>